<dbReference type="HAMAP" id="MF_01527_A">
    <property type="entry name" value="GTP_cyclohydrol_A"/>
    <property type="match status" value="1"/>
</dbReference>
<accession>A0A8G2FXF9</accession>
<name>A0A8G2FXF9_PICTO</name>
<reference evidence="5 6" key="1">
    <citation type="submission" date="2017-04" db="EMBL/GenBank/DDBJ databases">
        <authorList>
            <person name="Varghese N."/>
            <person name="Submissions S."/>
        </authorList>
    </citation>
    <scope>NUCLEOTIDE SEQUENCE [LARGE SCALE GENOMIC DNA]</scope>
    <source>
        <strain evidence="5 6">DSM 9789</strain>
    </source>
</reference>
<dbReference type="UniPathway" id="UPA00065"/>
<comment type="subunit">
    <text evidence="4">Homodimer.</text>
</comment>
<dbReference type="PANTHER" id="PTHR36445">
    <property type="entry name" value="GTP CYCLOHYDROLASE MPTA"/>
    <property type="match status" value="1"/>
</dbReference>
<keyword evidence="6" id="KW-1185">Reference proteome</keyword>
<gene>
    <name evidence="4" type="primary">mptA</name>
    <name evidence="5" type="ORF">SAMN02745355_1141</name>
</gene>
<dbReference type="Proteomes" id="UP000192315">
    <property type="component" value="Unassembled WGS sequence"/>
</dbReference>
<evidence type="ECO:0000256" key="3">
    <source>
        <dbReference type="ARBA" id="ARBA00023004"/>
    </source>
</evidence>
<dbReference type="Pfam" id="PF02649">
    <property type="entry name" value="GCHY-1"/>
    <property type="match status" value="1"/>
</dbReference>
<dbReference type="EMBL" id="FWYE01000003">
    <property type="protein sequence ID" value="SMD31218.1"/>
    <property type="molecule type" value="Genomic_DNA"/>
</dbReference>
<feature type="site" description="May be catalytically important" evidence="4">
    <location>
        <position position="136"/>
    </location>
</feature>
<evidence type="ECO:0000256" key="1">
    <source>
        <dbReference type="ARBA" id="ARBA00022723"/>
    </source>
</evidence>
<dbReference type="Gene3D" id="3.10.270.10">
    <property type="entry name" value="Urate Oxidase"/>
    <property type="match status" value="1"/>
</dbReference>
<dbReference type="InterPro" id="IPR003801">
    <property type="entry name" value="GTP_cyclohydrolase_FolE2/MptA"/>
</dbReference>
<dbReference type="AlphaFoldDB" id="A0A8G2FXF9"/>
<keyword evidence="3 4" id="KW-0408">Iron</keyword>
<proteinExistence type="inferred from homology"/>
<keyword evidence="1 4" id="KW-0479">Metal-binding</keyword>
<evidence type="ECO:0000313" key="5">
    <source>
        <dbReference type="EMBL" id="SMD31218.1"/>
    </source>
</evidence>
<dbReference type="GO" id="GO:2001118">
    <property type="term" value="P:tetrahydromethanopterin biosynthetic process"/>
    <property type="evidence" value="ECO:0007669"/>
    <property type="project" value="UniProtKB-UniRule"/>
</dbReference>
<dbReference type="GO" id="GO:0005506">
    <property type="term" value="F:iron ion binding"/>
    <property type="evidence" value="ECO:0007669"/>
    <property type="project" value="UniProtKB-UniRule"/>
</dbReference>
<evidence type="ECO:0000256" key="4">
    <source>
        <dbReference type="HAMAP-Rule" id="MF_01527"/>
    </source>
</evidence>
<keyword evidence="2 4" id="KW-0378">Hydrolase</keyword>
<dbReference type="EC" id="3.5.4.39" evidence="4"/>
<comment type="pathway">
    <text evidence="4">Cofactor biosynthesis; 5,6,7,8-tetrahydromethanopterin biosynthesis.</text>
</comment>
<dbReference type="GO" id="GO:0044682">
    <property type="term" value="F:GTP cyclohydrolase IV activity"/>
    <property type="evidence" value="ECO:0007669"/>
    <property type="project" value="UniProtKB-UniRule"/>
</dbReference>
<comment type="caution">
    <text evidence="5">The sequence shown here is derived from an EMBL/GenBank/DDBJ whole genome shotgun (WGS) entry which is preliminary data.</text>
</comment>
<comment type="function">
    <text evidence="4">Converts GTP to 7,8-dihydro-D-neopterin 2',3'-cyclic phosphate, the first intermediate in the biosynthesis of coenzyme methanopterin.</text>
</comment>
<dbReference type="PANTHER" id="PTHR36445:SF1">
    <property type="entry name" value="GTP CYCLOHYDROLASE MPTA"/>
    <property type="match status" value="1"/>
</dbReference>
<dbReference type="GO" id="GO:0003934">
    <property type="term" value="F:GTP cyclohydrolase I activity"/>
    <property type="evidence" value="ECO:0007669"/>
    <property type="project" value="InterPro"/>
</dbReference>
<comment type="catalytic activity">
    <reaction evidence="4">
        <text>GTP + H2O = 7,8-dihydroneopterin 2',3'-cyclic phosphate + formate + diphosphate + H(+)</text>
        <dbReference type="Rhea" id="RHEA:25860"/>
        <dbReference type="ChEBI" id="CHEBI:15377"/>
        <dbReference type="ChEBI" id="CHEBI:15378"/>
        <dbReference type="ChEBI" id="CHEBI:15740"/>
        <dbReference type="ChEBI" id="CHEBI:33019"/>
        <dbReference type="ChEBI" id="CHEBI:37565"/>
        <dbReference type="ChEBI" id="CHEBI:58854"/>
        <dbReference type="EC" id="3.5.4.39"/>
    </reaction>
</comment>
<evidence type="ECO:0000256" key="2">
    <source>
        <dbReference type="ARBA" id="ARBA00022801"/>
    </source>
</evidence>
<sequence length="273" mass="31907">MIELKDVQGFRPDYEIPIKRAGIKSFKRRVKLNYNNESFDSYVDVSISVSLNPDRKGLDMSRTIESVRSSYNLNDVAYDIYNDLFSRINYSSSGYVNLSFDFYYNNKIYPVSLIAEGDKNDVKRYVEVSAEGMTVCPCAMETIRSIMLYDYNVSYGDIGISHNQRNKASLKIQYIKDAHLERLIDILESSFSYPVRNMLKRYDEGKMIIEAHKRPKFVEDVVREIAYKAAFMEPEMNLYMDVRSESFESIHPHNAYAEIEDYTANIRSYLKNR</sequence>
<dbReference type="InterPro" id="IPR022840">
    <property type="entry name" value="GTP_cyclohydrolase_MptA"/>
</dbReference>
<organism evidence="5 6">
    <name type="scientific">Picrophilus torridus (strain ATCC 700027 / DSM 9790 / JCM 10055 / NBRC 100828 / KAW 2/3)</name>
    <dbReference type="NCBI Taxonomy" id="1122961"/>
    <lineage>
        <taxon>Archaea</taxon>
        <taxon>Methanobacteriati</taxon>
        <taxon>Thermoplasmatota</taxon>
        <taxon>Thermoplasmata</taxon>
        <taxon>Thermoplasmatales</taxon>
        <taxon>Picrophilaceae</taxon>
        <taxon>Picrophilus</taxon>
    </lineage>
</organism>
<comment type="cofactor">
    <cofactor evidence="4">
        <name>Fe(2+)</name>
        <dbReference type="ChEBI" id="CHEBI:29033"/>
    </cofactor>
    <text evidence="4">Binds 1 Fe(2+) ion per subunit.</text>
</comment>
<protein>
    <recommendedName>
        <fullName evidence="4">GTP cyclohydrolase MptA</fullName>
        <ecNumber evidence="4">3.5.4.39</ecNumber>
    </recommendedName>
    <alternativeName>
        <fullName evidence="4">GTP cyclohydrolase IV</fullName>
    </alternativeName>
</protein>
<comment type="similarity">
    <text evidence="4">Belongs to the GTP cyclohydrolase IV family.</text>
</comment>
<dbReference type="RefSeq" id="WP_084272943.1">
    <property type="nucleotide sequence ID" value="NZ_FWYE01000003.1"/>
</dbReference>
<evidence type="ECO:0000313" key="6">
    <source>
        <dbReference type="Proteomes" id="UP000192315"/>
    </source>
</evidence>